<proteinExistence type="predicted"/>
<organism evidence="1 2">
    <name type="scientific">Candidatus Methanogaster sp</name>
    <dbReference type="NCBI Taxonomy" id="3386292"/>
    <lineage>
        <taxon>Archaea</taxon>
        <taxon>Methanobacteriati</taxon>
        <taxon>Methanobacteriota</taxon>
        <taxon>Stenosarchaea group</taxon>
        <taxon>Methanomicrobia</taxon>
        <taxon>Methanosarcinales</taxon>
        <taxon>ANME-2 cluster</taxon>
        <taxon>Candidatus Methanogasteraceae</taxon>
        <taxon>Candidatus Methanogaster</taxon>
    </lineage>
</organism>
<evidence type="ECO:0000313" key="2">
    <source>
        <dbReference type="Proteomes" id="UP000248329"/>
    </source>
</evidence>
<sequence>MMIMRYGIVVACLMLCISVSASGCITEDNDTNDINDSKVHKMIDMSNKTILMVIAPSDFRDEELFIPKEFFEKNGAEVVIASEKKGTAKGMLGGTAPVDLPVSEVAVSDYDAVVFVGGSGVESHKLYENEAYLKLAADAENSEKIIGAICLGPMVPAAAGILSGKNATVFESGTSYITGKGARYTGAEVTRDGRIITGECPHAAEEFARTVSKALTPG</sequence>
<evidence type="ECO:0000313" key="1">
    <source>
        <dbReference type="EMBL" id="PXF61086.1"/>
    </source>
</evidence>
<name>A0AC61L3U6_9EURY</name>
<comment type="caution">
    <text evidence="1">The sequence shown here is derived from an EMBL/GenBank/DDBJ whole genome shotgun (WGS) entry which is preliminary data.</text>
</comment>
<dbReference type="EMBL" id="PQXF01000008">
    <property type="protein sequence ID" value="PXF61086.1"/>
    <property type="molecule type" value="Genomic_DNA"/>
</dbReference>
<dbReference type="Proteomes" id="UP000248329">
    <property type="component" value="Unassembled WGS sequence"/>
</dbReference>
<protein>
    <submittedName>
        <fullName evidence="1">DJ-1 family protein</fullName>
    </submittedName>
</protein>
<reference evidence="1" key="1">
    <citation type="submission" date="2018-01" db="EMBL/GenBank/DDBJ databases">
        <authorList>
            <person name="Krukenberg V."/>
        </authorList>
    </citation>
    <scope>NUCLEOTIDE SEQUENCE</scope>
    <source>
        <strain evidence="1">E20ANME2</strain>
    </source>
</reference>
<gene>
    <name evidence="1" type="ORF">C4B59_05880</name>
</gene>
<accession>A0AC61L3U6</accession>